<dbReference type="PROSITE" id="PS51257">
    <property type="entry name" value="PROKAR_LIPOPROTEIN"/>
    <property type="match status" value="1"/>
</dbReference>
<evidence type="ECO:0000256" key="1">
    <source>
        <dbReference type="SAM" id="SignalP"/>
    </source>
</evidence>
<proteinExistence type="predicted"/>
<dbReference type="Proteomes" id="UP000284998">
    <property type="component" value="Unassembled WGS sequence"/>
</dbReference>
<accession>A0A414FJ66</accession>
<dbReference type="Gene3D" id="1.25.40.390">
    <property type="match status" value="1"/>
</dbReference>
<name>A0A414FJ66_9BACT</name>
<feature type="signal peptide" evidence="1">
    <location>
        <begin position="1"/>
        <end position="22"/>
    </location>
</feature>
<dbReference type="AlphaFoldDB" id="A0A414FJ66"/>
<keyword evidence="1" id="KW-0732">Signal</keyword>
<sequence>MKFNIYKSVALCSLLALTGCHDFEEMNTNPYAPVYDPTVIGGTADGIDIDYTLSENALKSLQATESAVGATFFNFMYEGLYNDYQTATNLTHDVYAAYSGSNGFLNNAPAYAYNDAWSASRWRHFYDDRTISEYSQLIKTFWFCNREYYHNVFHITRIYYAFLMSAQTDTYGDIPIKYYVKGMIPPEENVEYSSQEEVYGLIFQILDQAITGLHNPPAGAQYKFSDTDDRVYKGDVNKWLRFANTLRLRLALRVSNVNPALAKEQGEKALTDPAGLMQGQEDNMKLIPKRQFVTGGNENIFALMYGWGASVVLPKEMEWAYKNQALKDGIDSSADGFVAKVSQGAEEGTVVGLDNQKFNEKEANCYLDPRCEVLWFRPTSLDDLNAKDGIHESDKEFGGYRNGVTEVGSKYTTVYSPMRVDQRTDVMNRKVWWNLAREIVWMGYSESLFLKAEAALRGWAGLPKTDAKKYYEEGIRASMNYYEIDADAEGQQKIDNYINHLAGMKAFTSGSDEEQLEQIITQKWLAVYPNGNEGWAEVRRTDYPRYLLLPRYGNNSNGEVENTKLIKRISYPNSESRNPLKPDYTQGTRVWWDVADTMDDSGKWHTPNNFR</sequence>
<dbReference type="EMBL" id="QRJS01000001">
    <property type="protein sequence ID" value="RHH51923.1"/>
    <property type="molecule type" value="Genomic_DNA"/>
</dbReference>
<gene>
    <name evidence="3" type="ORF">DW204_00350</name>
    <name evidence="2" type="ORF">DW789_15200</name>
</gene>
<dbReference type="RefSeq" id="WP_118166218.1">
    <property type="nucleotide sequence ID" value="NZ_DBFMSJ010000074.1"/>
</dbReference>
<dbReference type="Proteomes" id="UP000284361">
    <property type="component" value="Unassembled WGS sequence"/>
</dbReference>
<dbReference type="InterPro" id="IPR011990">
    <property type="entry name" value="TPR-like_helical_dom_sf"/>
</dbReference>
<evidence type="ECO:0000313" key="3">
    <source>
        <dbReference type="EMBL" id="RHH51923.1"/>
    </source>
</evidence>
<evidence type="ECO:0000313" key="5">
    <source>
        <dbReference type="Proteomes" id="UP000284998"/>
    </source>
</evidence>
<protein>
    <submittedName>
        <fullName evidence="2">SusD/RagB family nutrient-binding outer membrane lipoprotein</fullName>
    </submittedName>
</protein>
<dbReference type="SUPFAM" id="SSF48452">
    <property type="entry name" value="TPR-like"/>
    <property type="match status" value="1"/>
</dbReference>
<reference evidence="4 5" key="1">
    <citation type="submission" date="2018-08" db="EMBL/GenBank/DDBJ databases">
        <title>A genome reference for cultivated species of the human gut microbiota.</title>
        <authorList>
            <person name="Zou Y."/>
            <person name="Xue W."/>
            <person name="Luo G."/>
        </authorList>
    </citation>
    <scope>NUCLEOTIDE SEQUENCE [LARGE SCALE GENOMIC DNA]</scope>
    <source>
        <strain evidence="3 5">AM17-44</strain>
        <strain evidence="2 4">AM31-10</strain>
    </source>
</reference>
<evidence type="ECO:0000313" key="2">
    <source>
        <dbReference type="EMBL" id="RHD47704.1"/>
    </source>
</evidence>
<dbReference type="EMBL" id="QSJG01000052">
    <property type="protein sequence ID" value="RHD47704.1"/>
    <property type="molecule type" value="Genomic_DNA"/>
</dbReference>
<dbReference type="Pfam" id="PF12741">
    <property type="entry name" value="SusD-like"/>
    <property type="match status" value="2"/>
</dbReference>
<feature type="chain" id="PRO_5036105050" evidence="1">
    <location>
        <begin position="23"/>
        <end position="611"/>
    </location>
</feature>
<organism evidence="2 4">
    <name type="scientific">Phocaeicola plebeius</name>
    <dbReference type="NCBI Taxonomy" id="310297"/>
    <lineage>
        <taxon>Bacteria</taxon>
        <taxon>Pseudomonadati</taxon>
        <taxon>Bacteroidota</taxon>
        <taxon>Bacteroidia</taxon>
        <taxon>Bacteroidales</taxon>
        <taxon>Bacteroidaceae</taxon>
        <taxon>Phocaeicola</taxon>
    </lineage>
</organism>
<dbReference type="InterPro" id="IPR024302">
    <property type="entry name" value="SusD-like"/>
</dbReference>
<keyword evidence="2" id="KW-0449">Lipoprotein</keyword>
<comment type="caution">
    <text evidence="2">The sequence shown here is derived from an EMBL/GenBank/DDBJ whole genome shotgun (WGS) entry which is preliminary data.</text>
</comment>
<evidence type="ECO:0000313" key="4">
    <source>
        <dbReference type="Proteomes" id="UP000284361"/>
    </source>
</evidence>